<protein>
    <submittedName>
        <fullName evidence="2">ParA family partition ATPase</fullName>
    </submittedName>
</protein>
<dbReference type="NCBIfam" id="NF041546">
    <property type="entry name" value="ParA_partition"/>
    <property type="match status" value="1"/>
</dbReference>
<evidence type="ECO:0000313" key="2">
    <source>
        <dbReference type="EMBL" id="MFD1344515.1"/>
    </source>
</evidence>
<evidence type="ECO:0000259" key="1">
    <source>
        <dbReference type="Pfam" id="PF01656"/>
    </source>
</evidence>
<dbReference type="RefSeq" id="WP_386806095.1">
    <property type="nucleotide sequence ID" value="NZ_JBHTMU010000053.1"/>
</dbReference>
<proteinExistence type="predicted"/>
<dbReference type="Proteomes" id="UP001597135">
    <property type="component" value="Unassembled WGS sequence"/>
</dbReference>
<dbReference type="SUPFAM" id="SSF52540">
    <property type="entry name" value="P-loop containing nucleoside triphosphate hydrolases"/>
    <property type="match status" value="1"/>
</dbReference>
<dbReference type="InterPro" id="IPR002586">
    <property type="entry name" value="CobQ/CobB/MinD/ParA_Nub-bd_dom"/>
</dbReference>
<dbReference type="Pfam" id="PF01656">
    <property type="entry name" value="CbiA"/>
    <property type="match status" value="1"/>
</dbReference>
<organism evidence="2 3">
    <name type="scientific">Litorisediminicola beolgyonensis</name>
    <dbReference type="NCBI Taxonomy" id="1173614"/>
    <lineage>
        <taxon>Bacteria</taxon>
        <taxon>Pseudomonadati</taxon>
        <taxon>Pseudomonadota</taxon>
        <taxon>Alphaproteobacteria</taxon>
        <taxon>Rhodobacterales</taxon>
        <taxon>Paracoccaceae</taxon>
        <taxon>Litorisediminicola</taxon>
    </lineage>
</organism>
<reference evidence="3" key="1">
    <citation type="journal article" date="2019" name="Int. J. Syst. Evol. Microbiol.">
        <title>The Global Catalogue of Microorganisms (GCM) 10K type strain sequencing project: providing services to taxonomists for standard genome sequencing and annotation.</title>
        <authorList>
            <consortium name="The Broad Institute Genomics Platform"/>
            <consortium name="The Broad Institute Genome Sequencing Center for Infectious Disease"/>
            <person name="Wu L."/>
            <person name="Ma J."/>
        </authorList>
    </citation>
    <scope>NUCLEOTIDE SEQUENCE [LARGE SCALE GENOMIC DNA]</scope>
    <source>
        <strain evidence="3">CCUG 62953</strain>
    </source>
</reference>
<dbReference type="InterPro" id="IPR050678">
    <property type="entry name" value="DNA_Partitioning_ATPase"/>
</dbReference>
<comment type="caution">
    <text evidence="2">The sequence shown here is derived from an EMBL/GenBank/DDBJ whole genome shotgun (WGS) entry which is preliminary data.</text>
</comment>
<dbReference type="PANTHER" id="PTHR13696">
    <property type="entry name" value="P-LOOP CONTAINING NUCLEOSIDE TRIPHOSPHATE HYDROLASE"/>
    <property type="match status" value="1"/>
</dbReference>
<gene>
    <name evidence="2" type="primary">parA</name>
    <name evidence="2" type="ORF">ACFQ4E_18940</name>
</gene>
<accession>A0ABW3ZP27</accession>
<dbReference type="Gene3D" id="3.40.50.300">
    <property type="entry name" value="P-loop containing nucleotide triphosphate hydrolases"/>
    <property type="match status" value="1"/>
</dbReference>
<dbReference type="InterPro" id="IPR048089">
    <property type="entry name" value="McdA"/>
</dbReference>
<keyword evidence="3" id="KW-1185">Reference proteome</keyword>
<sequence>MGVIITVAQQKGGSGKTTLAANLAVGFLRRGCRVALVDTDPQGSLGRWFMTRLETDETLCADLDFATSSAWGITYETRKLSERCDVVIIDTPPKADSDLRPALRVADLVVVPVSMSQVDLWATEGVLDLAKREERDTIVVLNRSRPNTRLAGEVSASAEKLDAALAETQFANRVVYAETLGQGYGAAEGKKTPARDEVDSLAAEVAKRLGLG</sequence>
<feature type="domain" description="CobQ/CobB/MinD/ParA nucleotide binding" evidence="1">
    <location>
        <begin position="5"/>
        <end position="151"/>
    </location>
</feature>
<dbReference type="PIRSF" id="PIRSF009320">
    <property type="entry name" value="Nuc_binding_HP_1000"/>
    <property type="match status" value="1"/>
</dbReference>
<name>A0ABW3ZP27_9RHOB</name>
<evidence type="ECO:0000313" key="3">
    <source>
        <dbReference type="Proteomes" id="UP001597135"/>
    </source>
</evidence>
<dbReference type="PANTHER" id="PTHR13696:SF96">
    <property type="entry name" value="COBQ_COBB_MIND_PARA NUCLEOTIDE BINDING DOMAIN-CONTAINING PROTEIN"/>
    <property type="match status" value="1"/>
</dbReference>
<dbReference type="CDD" id="cd02042">
    <property type="entry name" value="ParAB_family"/>
    <property type="match status" value="1"/>
</dbReference>
<dbReference type="EMBL" id="JBHTMU010000053">
    <property type="protein sequence ID" value="MFD1344515.1"/>
    <property type="molecule type" value="Genomic_DNA"/>
</dbReference>
<dbReference type="InterPro" id="IPR027417">
    <property type="entry name" value="P-loop_NTPase"/>
</dbReference>